<dbReference type="CDD" id="cd00180">
    <property type="entry name" value="PKc"/>
    <property type="match status" value="1"/>
</dbReference>
<dbReference type="GO" id="GO:0005634">
    <property type="term" value="C:nucleus"/>
    <property type="evidence" value="ECO:0007669"/>
    <property type="project" value="TreeGrafter"/>
</dbReference>
<accession>A0A226D7L6</accession>
<protein>
    <recommendedName>
        <fullName evidence="1">non-specific serine/threonine protein kinase</fullName>
        <ecNumber evidence="1">2.7.11.1</ecNumber>
    </recommendedName>
</protein>
<dbReference type="PROSITE" id="PS50011">
    <property type="entry name" value="PROTEIN_KINASE_DOM"/>
    <property type="match status" value="1"/>
</dbReference>
<dbReference type="Gene3D" id="1.10.510.10">
    <property type="entry name" value="Transferase(Phosphotransferase) domain 1"/>
    <property type="match status" value="1"/>
</dbReference>
<gene>
    <name evidence="9" type="ORF">Fcan01_24289</name>
</gene>
<proteinExistence type="predicted"/>
<evidence type="ECO:0000256" key="2">
    <source>
        <dbReference type="ARBA" id="ARBA00022527"/>
    </source>
</evidence>
<dbReference type="AlphaFoldDB" id="A0A226D7L6"/>
<dbReference type="GO" id="GO:0005737">
    <property type="term" value="C:cytoplasm"/>
    <property type="evidence" value="ECO:0007669"/>
    <property type="project" value="TreeGrafter"/>
</dbReference>
<evidence type="ECO:0000256" key="4">
    <source>
        <dbReference type="ARBA" id="ARBA00022741"/>
    </source>
</evidence>
<feature type="domain" description="Protein kinase" evidence="8">
    <location>
        <begin position="8"/>
        <end position="204"/>
    </location>
</feature>
<name>A0A226D7L6_FOLCA</name>
<dbReference type="EMBL" id="LNIX01000031">
    <property type="protein sequence ID" value="OXA40854.1"/>
    <property type="molecule type" value="Genomic_DNA"/>
</dbReference>
<dbReference type="PANTHER" id="PTHR11042">
    <property type="entry name" value="EUKARYOTIC TRANSLATION INITIATION FACTOR 2-ALPHA KINASE EIF2-ALPHA KINASE -RELATED"/>
    <property type="match status" value="1"/>
</dbReference>
<evidence type="ECO:0000256" key="5">
    <source>
        <dbReference type="ARBA" id="ARBA00022777"/>
    </source>
</evidence>
<comment type="caution">
    <text evidence="9">The sequence shown here is derived from an EMBL/GenBank/DDBJ whole genome shotgun (WGS) entry which is preliminary data.</text>
</comment>
<dbReference type="SMART" id="SM00220">
    <property type="entry name" value="S_TKc"/>
    <property type="match status" value="1"/>
</dbReference>
<evidence type="ECO:0000256" key="6">
    <source>
        <dbReference type="ARBA" id="ARBA00022840"/>
    </source>
</evidence>
<dbReference type="GO" id="GO:0005524">
    <property type="term" value="F:ATP binding"/>
    <property type="evidence" value="ECO:0007669"/>
    <property type="project" value="UniProtKB-UniRule"/>
</dbReference>
<feature type="binding site" evidence="7">
    <location>
        <position position="36"/>
    </location>
    <ligand>
        <name>ATP</name>
        <dbReference type="ChEBI" id="CHEBI:30616"/>
    </ligand>
</feature>
<dbReference type="EC" id="2.7.11.1" evidence="1"/>
<keyword evidence="2" id="KW-0723">Serine/threonine-protein kinase</keyword>
<sequence>MYLQIGLFFITAELGRGAFGIVYHCQGSSGDPFALKELPIETFKRPLHVLFREVQNWRKLEDENITKFHCFWVDGPNSEEVHDQTYQIPPVSSSQDTPVPLNFFKIHMELCHITLSDWLAKLPANFVTDLDIFHHLAHGLSVIHSNGIIHRDLKPENILGKYDPNGAIVWKIGDFGLSREIEGEAEKSDYTGTVQQPRDVSWKT</sequence>
<evidence type="ECO:0000313" key="10">
    <source>
        <dbReference type="Proteomes" id="UP000198287"/>
    </source>
</evidence>
<keyword evidence="6 7" id="KW-0067">ATP-binding</keyword>
<dbReference type="SUPFAM" id="SSF56112">
    <property type="entry name" value="Protein kinase-like (PK-like)"/>
    <property type="match status" value="1"/>
</dbReference>
<dbReference type="OrthoDB" id="10013850at2759"/>
<organism evidence="9 10">
    <name type="scientific">Folsomia candida</name>
    <name type="common">Springtail</name>
    <dbReference type="NCBI Taxonomy" id="158441"/>
    <lineage>
        <taxon>Eukaryota</taxon>
        <taxon>Metazoa</taxon>
        <taxon>Ecdysozoa</taxon>
        <taxon>Arthropoda</taxon>
        <taxon>Hexapoda</taxon>
        <taxon>Collembola</taxon>
        <taxon>Entomobryomorpha</taxon>
        <taxon>Isotomoidea</taxon>
        <taxon>Isotomidae</taxon>
        <taxon>Proisotominae</taxon>
        <taxon>Folsomia</taxon>
    </lineage>
</organism>
<dbReference type="InterPro" id="IPR050339">
    <property type="entry name" value="CC_SR_Kinase"/>
</dbReference>
<dbReference type="PROSITE" id="PS00107">
    <property type="entry name" value="PROTEIN_KINASE_ATP"/>
    <property type="match status" value="1"/>
</dbReference>
<reference evidence="9 10" key="1">
    <citation type="submission" date="2015-12" db="EMBL/GenBank/DDBJ databases">
        <title>The genome of Folsomia candida.</title>
        <authorList>
            <person name="Faddeeva A."/>
            <person name="Derks M.F."/>
            <person name="Anvar Y."/>
            <person name="Smit S."/>
            <person name="Van Straalen N."/>
            <person name="Roelofs D."/>
        </authorList>
    </citation>
    <scope>NUCLEOTIDE SEQUENCE [LARGE SCALE GENOMIC DNA]</scope>
    <source>
        <strain evidence="9 10">VU population</strain>
        <tissue evidence="9">Whole body</tissue>
    </source>
</reference>
<keyword evidence="4 7" id="KW-0547">Nucleotide-binding</keyword>
<evidence type="ECO:0000259" key="8">
    <source>
        <dbReference type="PROSITE" id="PS50011"/>
    </source>
</evidence>
<dbReference type="InterPro" id="IPR011009">
    <property type="entry name" value="Kinase-like_dom_sf"/>
</dbReference>
<dbReference type="InterPro" id="IPR000719">
    <property type="entry name" value="Prot_kinase_dom"/>
</dbReference>
<keyword evidence="10" id="KW-1185">Reference proteome</keyword>
<dbReference type="STRING" id="158441.A0A226D7L6"/>
<dbReference type="Pfam" id="PF00069">
    <property type="entry name" value="Pkinase"/>
    <property type="match status" value="1"/>
</dbReference>
<dbReference type="PANTHER" id="PTHR11042:SF160">
    <property type="entry name" value="EUKARYOTIC TRANSLATION INITIATION FACTOR 2-ALPHA KINASE 1"/>
    <property type="match status" value="1"/>
</dbReference>
<keyword evidence="5 9" id="KW-0418">Kinase</keyword>
<evidence type="ECO:0000256" key="7">
    <source>
        <dbReference type="PROSITE-ProRule" id="PRU10141"/>
    </source>
</evidence>
<evidence type="ECO:0000313" key="9">
    <source>
        <dbReference type="EMBL" id="OXA40854.1"/>
    </source>
</evidence>
<evidence type="ECO:0000256" key="3">
    <source>
        <dbReference type="ARBA" id="ARBA00022679"/>
    </source>
</evidence>
<dbReference type="InterPro" id="IPR017441">
    <property type="entry name" value="Protein_kinase_ATP_BS"/>
</dbReference>
<dbReference type="Proteomes" id="UP000198287">
    <property type="component" value="Unassembled WGS sequence"/>
</dbReference>
<evidence type="ECO:0000256" key="1">
    <source>
        <dbReference type="ARBA" id="ARBA00012513"/>
    </source>
</evidence>
<dbReference type="GO" id="GO:0004694">
    <property type="term" value="F:eukaryotic translation initiation factor 2alpha kinase activity"/>
    <property type="evidence" value="ECO:0007669"/>
    <property type="project" value="TreeGrafter"/>
</dbReference>
<keyword evidence="3" id="KW-0808">Transferase</keyword>